<name>A0A518BU93_9BACT</name>
<organism evidence="4 5">
    <name type="scientific">Mucisphaera calidilacus</name>
    <dbReference type="NCBI Taxonomy" id="2527982"/>
    <lineage>
        <taxon>Bacteria</taxon>
        <taxon>Pseudomonadati</taxon>
        <taxon>Planctomycetota</taxon>
        <taxon>Phycisphaerae</taxon>
        <taxon>Phycisphaerales</taxon>
        <taxon>Phycisphaeraceae</taxon>
        <taxon>Mucisphaera</taxon>
    </lineage>
</organism>
<evidence type="ECO:0000313" key="4">
    <source>
        <dbReference type="EMBL" id="QDU70521.1"/>
    </source>
</evidence>
<evidence type="ECO:0000259" key="3">
    <source>
        <dbReference type="Pfam" id="PF00884"/>
    </source>
</evidence>
<accession>A0A518BU93</accession>
<dbReference type="RefSeq" id="WP_236254565.1">
    <property type="nucleotide sequence ID" value="NZ_CP036280.1"/>
</dbReference>
<keyword evidence="2 4" id="KW-0378">Hydrolase</keyword>
<evidence type="ECO:0000256" key="2">
    <source>
        <dbReference type="ARBA" id="ARBA00022801"/>
    </source>
</evidence>
<dbReference type="GO" id="GO:0046872">
    <property type="term" value="F:metal ion binding"/>
    <property type="evidence" value="ECO:0007669"/>
    <property type="project" value="UniProtKB-KW"/>
</dbReference>
<evidence type="ECO:0000313" key="5">
    <source>
        <dbReference type="Proteomes" id="UP000320386"/>
    </source>
</evidence>
<dbReference type="GO" id="GO:0004065">
    <property type="term" value="F:arylsulfatase activity"/>
    <property type="evidence" value="ECO:0007669"/>
    <property type="project" value="UniProtKB-EC"/>
</dbReference>
<proteinExistence type="predicted"/>
<dbReference type="Pfam" id="PF00884">
    <property type="entry name" value="Sulfatase"/>
    <property type="match status" value="1"/>
</dbReference>
<dbReference type="AlphaFoldDB" id="A0A518BU93"/>
<dbReference type="PANTHER" id="PTHR45953:SF1">
    <property type="entry name" value="IDURONATE 2-SULFATASE"/>
    <property type="match status" value="1"/>
</dbReference>
<reference evidence="4 5" key="1">
    <citation type="submission" date="2019-02" db="EMBL/GenBank/DDBJ databases">
        <title>Deep-cultivation of Planctomycetes and their phenomic and genomic characterization uncovers novel biology.</title>
        <authorList>
            <person name="Wiegand S."/>
            <person name="Jogler M."/>
            <person name="Boedeker C."/>
            <person name="Pinto D."/>
            <person name="Vollmers J."/>
            <person name="Rivas-Marin E."/>
            <person name="Kohn T."/>
            <person name="Peeters S.H."/>
            <person name="Heuer A."/>
            <person name="Rast P."/>
            <person name="Oberbeckmann S."/>
            <person name="Bunk B."/>
            <person name="Jeske O."/>
            <person name="Meyerdierks A."/>
            <person name="Storesund J.E."/>
            <person name="Kallscheuer N."/>
            <person name="Luecker S."/>
            <person name="Lage O.M."/>
            <person name="Pohl T."/>
            <person name="Merkel B.J."/>
            <person name="Hornburger P."/>
            <person name="Mueller R.-W."/>
            <person name="Bruemmer F."/>
            <person name="Labrenz M."/>
            <person name="Spormann A.M."/>
            <person name="Op den Camp H."/>
            <person name="Overmann J."/>
            <person name="Amann R."/>
            <person name="Jetten M.S.M."/>
            <person name="Mascher T."/>
            <person name="Medema M.H."/>
            <person name="Devos D.P."/>
            <person name="Kaster A.-K."/>
            <person name="Ovreas L."/>
            <person name="Rohde M."/>
            <person name="Galperin M.Y."/>
            <person name="Jogler C."/>
        </authorList>
    </citation>
    <scope>NUCLEOTIDE SEQUENCE [LARGE SCALE GENOMIC DNA]</scope>
    <source>
        <strain evidence="4 5">Pan265</strain>
    </source>
</reference>
<dbReference type="InterPro" id="IPR000917">
    <property type="entry name" value="Sulfatase_N"/>
</dbReference>
<dbReference type="EC" id="3.1.6.1" evidence="4"/>
<dbReference type="PANTHER" id="PTHR45953">
    <property type="entry name" value="IDURONATE 2-SULFATASE"/>
    <property type="match status" value="1"/>
</dbReference>
<dbReference type="EMBL" id="CP036280">
    <property type="protein sequence ID" value="QDU70521.1"/>
    <property type="molecule type" value="Genomic_DNA"/>
</dbReference>
<gene>
    <name evidence="4" type="ORF">Pan265_03490</name>
</gene>
<evidence type="ECO:0000256" key="1">
    <source>
        <dbReference type="ARBA" id="ARBA00022723"/>
    </source>
</evidence>
<dbReference type="GO" id="GO:0005737">
    <property type="term" value="C:cytoplasm"/>
    <property type="evidence" value="ECO:0007669"/>
    <property type="project" value="TreeGrafter"/>
</dbReference>
<keyword evidence="5" id="KW-1185">Reference proteome</keyword>
<dbReference type="SUPFAM" id="SSF53649">
    <property type="entry name" value="Alkaline phosphatase-like"/>
    <property type="match status" value="1"/>
</dbReference>
<protein>
    <submittedName>
        <fullName evidence="4">Arylsulfatase</fullName>
        <ecNumber evidence="4">3.1.6.1</ecNumber>
    </submittedName>
</protein>
<dbReference type="InterPro" id="IPR017850">
    <property type="entry name" value="Alkaline_phosphatase_core_sf"/>
</dbReference>
<dbReference type="KEGG" id="mcad:Pan265_03490"/>
<sequence>MIATRPNRNVLLIYTDQWRYDALGCAGHPVVQTPNLDALAVRGTRFSHCFVQHPLCMPSRYSMLSGRYPSSLGVTHMGVPVPEDAEVLSCVLARFGYRTANIGKLHFLPHANRDHREAHPAYGFEHAEISDEPGVYPDAYRAWVQRHHPDDLEASAQVAHPPAWEAWQRVLGQDDGIRHPENLDPYRTRVYEGSDDSTHSAFVAERSIDYLRRRASDREPFFCISSFYNPHSPLVAPQRFLDLYADRSITPPCFPEAEDAERKARGWDDDYLVQAMRGYYAMISEVDHYVGQIIDALDAGGLSDNTLVIFTSDHGEFLGEHLRWGKGYPAPDCVLRVPCIMAGPGVAPGPSAVDTIIEAVDIFPTITDWLAVPTPPQAEGCSRLSLLQRHPAESDPSESALCEDAEWKHLRTRNHRYLLHRDGSEELYDVNAEHGEYHDISRDPDARETLAAMRHRLALRLLEKERPAPRVWPY</sequence>
<keyword evidence="1" id="KW-0479">Metal-binding</keyword>
<dbReference type="Proteomes" id="UP000320386">
    <property type="component" value="Chromosome"/>
</dbReference>
<feature type="domain" description="Sulfatase N-terminal" evidence="3">
    <location>
        <begin position="8"/>
        <end position="370"/>
    </location>
</feature>
<dbReference type="Gene3D" id="3.40.720.10">
    <property type="entry name" value="Alkaline Phosphatase, subunit A"/>
    <property type="match status" value="1"/>
</dbReference>